<evidence type="ECO:0000256" key="1">
    <source>
        <dbReference type="SAM" id="MobiDB-lite"/>
    </source>
</evidence>
<dbReference type="SUPFAM" id="SSF48695">
    <property type="entry name" value="Multiheme cytochromes"/>
    <property type="match status" value="1"/>
</dbReference>
<dbReference type="Pfam" id="PF13435">
    <property type="entry name" value="Cytochrome_C554"/>
    <property type="match status" value="1"/>
</dbReference>
<dbReference type="CDD" id="cd08168">
    <property type="entry name" value="Cytochrom_C3"/>
    <property type="match status" value="1"/>
</dbReference>
<protein>
    <submittedName>
        <fullName evidence="4">Cytochrome c554/c'-like protein</fullName>
    </submittedName>
</protein>
<comment type="caution">
    <text evidence="4">The sequence shown here is derived from an EMBL/GenBank/DDBJ whole genome shotgun (WGS) entry which is preliminary data.</text>
</comment>
<proteinExistence type="predicted"/>
<dbReference type="InterPro" id="IPR006179">
    <property type="entry name" value="5_nucleotidase/apyrase"/>
</dbReference>
<dbReference type="Proteomes" id="UP000276634">
    <property type="component" value="Unassembled WGS sequence"/>
</dbReference>
<accession>A0A3N1Y1B5</accession>
<dbReference type="PANTHER" id="PTHR11575:SF24">
    <property type="entry name" value="5'-NUCLEOTIDASE"/>
    <property type="match status" value="1"/>
</dbReference>
<dbReference type="InterPro" id="IPR029052">
    <property type="entry name" value="Metallo-depent_PP-like"/>
</dbReference>
<evidence type="ECO:0000313" key="5">
    <source>
        <dbReference type="Proteomes" id="UP000276634"/>
    </source>
</evidence>
<feature type="region of interest" description="Disordered" evidence="1">
    <location>
        <begin position="426"/>
        <end position="452"/>
    </location>
</feature>
<evidence type="ECO:0000256" key="2">
    <source>
        <dbReference type="SAM" id="SignalP"/>
    </source>
</evidence>
<feature type="signal peptide" evidence="2">
    <location>
        <begin position="1"/>
        <end position="20"/>
    </location>
</feature>
<sequence length="452" mass="48214">MSIRVLTVLLTLAWSLAAPAHTLIYSGNLDGELEPCGCTAEGDLGGLLRRATVIGRLRREAPGLFLVSSGGLFNPAGATDRITSAYILEGLARLGYDAVGLQWKDLAYGPGFVAGALPWVASNWRGTEFAQGRRIRRGGLELAYFQWVEPEGGSLAGMGRVPLDTDPAGLSAAMAEARAQGALVVLGTTLTAEEALRRLPARRADILIVRSAYERYGEPREVEGVLVLQPGSRGQRLGRLDFEWDPQRRITAWRHEVIAMPPSVPDDPALADWYAAYTEALRADFRRRKALRARYAGEASPYAGAEACRGCHASAHARWADSDHARAYLDLEAVQKAFDANCVGCHTVGFGEDGGFVDMELTPDLAGVQCESCHGAARAHVASGGRTPPAGVGAGGAALCRRCHSRGHSPSFDFTRYWPRIAHGREAERAQASAASSRSAAAASTAAPAAKR</sequence>
<dbReference type="SUPFAM" id="SSF56300">
    <property type="entry name" value="Metallo-dependent phosphatases"/>
    <property type="match status" value="1"/>
</dbReference>
<evidence type="ECO:0000313" key="4">
    <source>
        <dbReference type="EMBL" id="ROR32623.1"/>
    </source>
</evidence>
<reference evidence="4 5" key="1">
    <citation type="submission" date="2018-11" db="EMBL/GenBank/DDBJ databases">
        <title>Genomic Encyclopedia of Type Strains, Phase IV (KMG-IV): sequencing the most valuable type-strain genomes for metagenomic binning, comparative biology and taxonomic classification.</title>
        <authorList>
            <person name="Goeker M."/>
        </authorList>
    </citation>
    <scope>NUCLEOTIDE SEQUENCE [LARGE SCALE GENOMIC DNA]</scope>
    <source>
        <strain evidence="4 5">DSM 100275</strain>
    </source>
</reference>
<keyword evidence="5" id="KW-1185">Reference proteome</keyword>
<feature type="chain" id="PRO_5018062479" evidence="2">
    <location>
        <begin position="21"/>
        <end position="452"/>
    </location>
</feature>
<name>A0A3N1Y1B5_9GAMM</name>
<evidence type="ECO:0000259" key="3">
    <source>
        <dbReference type="Pfam" id="PF13435"/>
    </source>
</evidence>
<dbReference type="RefSeq" id="WP_123401539.1">
    <property type="nucleotide sequence ID" value="NZ_RJVI01000002.1"/>
</dbReference>
<dbReference type="GO" id="GO:0009166">
    <property type="term" value="P:nucleotide catabolic process"/>
    <property type="evidence" value="ECO:0007669"/>
    <property type="project" value="InterPro"/>
</dbReference>
<dbReference type="AlphaFoldDB" id="A0A3N1Y1B5"/>
<dbReference type="PANTHER" id="PTHR11575">
    <property type="entry name" value="5'-NUCLEOTIDASE-RELATED"/>
    <property type="match status" value="1"/>
</dbReference>
<gene>
    <name evidence="4" type="ORF">EDC57_1829</name>
</gene>
<dbReference type="InterPro" id="IPR036280">
    <property type="entry name" value="Multihaem_cyt_sf"/>
</dbReference>
<dbReference type="EMBL" id="RJVI01000002">
    <property type="protein sequence ID" value="ROR32623.1"/>
    <property type="molecule type" value="Genomic_DNA"/>
</dbReference>
<dbReference type="Gene3D" id="1.10.1130.10">
    <property type="entry name" value="Flavocytochrome C3, Chain A"/>
    <property type="match status" value="1"/>
</dbReference>
<dbReference type="InterPro" id="IPR023155">
    <property type="entry name" value="Cyt_c-552/4"/>
</dbReference>
<dbReference type="OrthoDB" id="9814800at2"/>
<feature type="domain" description="Cytochrome c-552/4" evidence="3">
    <location>
        <begin position="307"/>
        <end position="375"/>
    </location>
</feature>
<feature type="compositionally biased region" description="Low complexity" evidence="1">
    <location>
        <begin position="430"/>
        <end position="452"/>
    </location>
</feature>
<organism evidence="4 5">
    <name type="scientific">Inmirania thermothiophila</name>
    <dbReference type="NCBI Taxonomy" id="1750597"/>
    <lineage>
        <taxon>Bacteria</taxon>
        <taxon>Pseudomonadati</taxon>
        <taxon>Pseudomonadota</taxon>
        <taxon>Gammaproteobacteria</taxon>
        <taxon>Chromatiales</taxon>
        <taxon>Ectothiorhodospiraceae</taxon>
        <taxon>Inmirania</taxon>
    </lineage>
</organism>
<dbReference type="GO" id="GO:0016787">
    <property type="term" value="F:hydrolase activity"/>
    <property type="evidence" value="ECO:0007669"/>
    <property type="project" value="InterPro"/>
</dbReference>
<dbReference type="Gene3D" id="3.60.21.10">
    <property type="match status" value="1"/>
</dbReference>
<keyword evidence="2" id="KW-0732">Signal</keyword>